<comment type="similarity">
    <text evidence="10 11">Belongs to the thiamine-phosphate synthase family.</text>
</comment>
<evidence type="ECO:0000256" key="4">
    <source>
        <dbReference type="ARBA" id="ARBA00022723"/>
    </source>
</evidence>
<comment type="function">
    <text evidence="1 10">Condenses 4-methyl-5-(beta-hydroxyethyl)thiazole monophosphate (THZ-P) and 2-methyl-4-amino-5-hydroxymethyl pyrimidine pyrophosphate (HMP-PP) to form thiamine monophosphate (TMP).</text>
</comment>
<evidence type="ECO:0000256" key="3">
    <source>
        <dbReference type="ARBA" id="ARBA00022679"/>
    </source>
</evidence>
<sequence length="247" mass="25039">MTGHQNTSESSGEARARSVFDPADLLLYHVTDGALSAPRSVPDVVEAAVDGGVTMVQVRGKDLGGAEFLELVQAVATRVGSRVPVLINDRVDVYLAARERGLAVAGVHVGQSDIPVSDVRAICGPAAIVGLSAAQSTEFDAVRLLPEGTVDYIGIGAVHTTSTKPDHPEPLGIDGFRAARAWCPVPAVAIGGVRVEDCPPLLAAGADGVAVVSGICASSGDPRLAATQYREALGVGSGSASGEGTNP</sequence>
<evidence type="ECO:0000256" key="11">
    <source>
        <dbReference type="RuleBase" id="RU003826"/>
    </source>
</evidence>
<evidence type="ECO:0000256" key="9">
    <source>
        <dbReference type="ARBA" id="ARBA00047883"/>
    </source>
</evidence>
<organism evidence="14 15">
    <name type="scientific">Kocuria soli</name>
    <dbReference type="NCBI Taxonomy" id="2485125"/>
    <lineage>
        <taxon>Bacteria</taxon>
        <taxon>Bacillati</taxon>
        <taxon>Actinomycetota</taxon>
        <taxon>Actinomycetes</taxon>
        <taxon>Micrococcales</taxon>
        <taxon>Micrococcaceae</taxon>
        <taxon>Kocuria</taxon>
    </lineage>
</organism>
<comment type="catalytic activity">
    <reaction evidence="7 10 11">
        <text>4-methyl-5-(2-phosphooxyethyl)-thiazole + 4-amino-2-methyl-5-(diphosphooxymethyl)pyrimidine + H(+) = thiamine phosphate + diphosphate</text>
        <dbReference type="Rhea" id="RHEA:22328"/>
        <dbReference type="ChEBI" id="CHEBI:15378"/>
        <dbReference type="ChEBI" id="CHEBI:33019"/>
        <dbReference type="ChEBI" id="CHEBI:37575"/>
        <dbReference type="ChEBI" id="CHEBI:57841"/>
        <dbReference type="ChEBI" id="CHEBI:58296"/>
        <dbReference type="EC" id="2.5.1.3"/>
    </reaction>
</comment>
<dbReference type="AlphaFoldDB" id="A0A3N3ZSM2"/>
<accession>A0A3N3ZSM2</accession>
<dbReference type="OrthoDB" id="3243336at2"/>
<feature type="binding site" evidence="10">
    <location>
        <position position="164"/>
    </location>
    <ligand>
        <name>4-amino-2-methyl-5-(diphosphooxymethyl)pyrimidine</name>
        <dbReference type="ChEBI" id="CHEBI:57841"/>
    </ligand>
</feature>
<feature type="binding site" evidence="10">
    <location>
        <begin position="57"/>
        <end position="61"/>
    </location>
    <ligand>
        <name>4-amino-2-methyl-5-(diphosphooxymethyl)pyrimidine</name>
        <dbReference type="ChEBI" id="CHEBI:57841"/>
    </ligand>
</feature>
<evidence type="ECO:0000259" key="13">
    <source>
        <dbReference type="Pfam" id="PF02581"/>
    </source>
</evidence>
<feature type="binding site" evidence="10">
    <location>
        <position position="88"/>
    </location>
    <ligand>
        <name>4-amino-2-methyl-5-(diphosphooxymethyl)pyrimidine</name>
        <dbReference type="ChEBI" id="CHEBI:57841"/>
    </ligand>
</feature>
<feature type="binding site" evidence="10">
    <location>
        <position position="192"/>
    </location>
    <ligand>
        <name>2-[(2R,5Z)-2-carboxy-4-methylthiazol-5(2H)-ylidene]ethyl phosphate</name>
        <dbReference type="ChEBI" id="CHEBI:62899"/>
    </ligand>
</feature>
<dbReference type="NCBIfam" id="TIGR00693">
    <property type="entry name" value="thiE"/>
    <property type="match status" value="1"/>
</dbReference>
<feature type="binding site" evidence="10">
    <location>
        <begin position="161"/>
        <end position="163"/>
    </location>
    <ligand>
        <name>2-[(2R,5Z)-2-carboxy-4-methylthiazol-5(2H)-ylidene]ethyl phosphate</name>
        <dbReference type="ChEBI" id="CHEBI:62899"/>
    </ligand>
</feature>
<evidence type="ECO:0000256" key="12">
    <source>
        <dbReference type="RuleBase" id="RU004253"/>
    </source>
</evidence>
<evidence type="ECO:0000313" key="14">
    <source>
        <dbReference type="EMBL" id="ROZ64615.1"/>
    </source>
</evidence>
<name>A0A3N3ZSM2_9MICC</name>
<reference evidence="14 15" key="1">
    <citation type="submission" date="2018-10" db="EMBL/GenBank/DDBJ databases">
        <title>Kocuria sp. M5W7-7, whole genome shotgun sequence.</title>
        <authorList>
            <person name="Tuo L."/>
        </authorList>
    </citation>
    <scope>NUCLEOTIDE SEQUENCE [LARGE SCALE GENOMIC DNA]</scope>
    <source>
        <strain evidence="14 15">M5W7-7</strain>
    </source>
</reference>
<feature type="domain" description="Thiamine phosphate synthase/TenI" evidence="13">
    <location>
        <begin position="27"/>
        <end position="215"/>
    </location>
</feature>
<comment type="pathway">
    <text evidence="2 10 12">Cofactor biosynthesis; thiamine diphosphate biosynthesis; thiamine phosphate from 4-amino-2-methyl-5-diphosphomethylpyrimidine and 4-methyl-5-(2-phosphoethyl)-thiazole: step 1/1.</text>
</comment>
<dbReference type="CDD" id="cd00564">
    <property type="entry name" value="TMP_TenI"/>
    <property type="match status" value="1"/>
</dbReference>
<dbReference type="Gene3D" id="3.20.20.70">
    <property type="entry name" value="Aldolase class I"/>
    <property type="match status" value="1"/>
</dbReference>
<dbReference type="SUPFAM" id="SSF51391">
    <property type="entry name" value="Thiamin phosphate synthase"/>
    <property type="match status" value="1"/>
</dbReference>
<feature type="binding site" evidence="10">
    <location>
        <position position="89"/>
    </location>
    <ligand>
        <name>Mg(2+)</name>
        <dbReference type="ChEBI" id="CHEBI:18420"/>
    </ligand>
</feature>
<dbReference type="InterPro" id="IPR022998">
    <property type="entry name" value="ThiamineP_synth_TenI"/>
</dbReference>
<dbReference type="Pfam" id="PF02581">
    <property type="entry name" value="TMP-TENI"/>
    <property type="match status" value="1"/>
</dbReference>
<dbReference type="InterPro" id="IPR034291">
    <property type="entry name" value="TMP_synthase"/>
</dbReference>
<protein>
    <recommendedName>
        <fullName evidence="10">Thiamine-phosphate synthase</fullName>
        <shortName evidence="10">TP synthase</shortName>
        <shortName evidence="10">TPS</shortName>
        <ecNumber evidence="10">2.5.1.3</ecNumber>
    </recommendedName>
    <alternativeName>
        <fullName evidence="10">Thiamine-phosphate pyrophosphorylase</fullName>
        <shortName evidence="10">TMP pyrophosphorylase</shortName>
        <shortName evidence="10">TMP-PPase</shortName>
    </alternativeName>
</protein>
<dbReference type="EC" id="2.5.1.3" evidence="10"/>
<feature type="binding site" evidence="10">
    <location>
        <position position="132"/>
    </location>
    <ligand>
        <name>4-amino-2-methyl-5-(diphosphooxymethyl)pyrimidine</name>
        <dbReference type="ChEBI" id="CHEBI:57841"/>
    </ligand>
</feature>
<proteinExistence type="inferred from homology"/>
<dbReference type="Proteomes" id="UP000270616">
    <property type="component" value="Unassembled WGS sequence"/>
</dbReference>
<dbReference type="HAMAP" id="MF_00097">
    <property type="entry name" value="TMP_synthase"/>
    <property type="match status" value="1"/>
</dbReference>
<evidence type="ECO:0000313" key="15">
    <source>
        <dbReference type="Proteomes" id="UP000270616"/>
    </source>
</evidence>
<gene>
    <name evidence="10 14" type="primary">thiE</name>
    <name evidence="14" type="ORF">EDL96_01815</name>
</gene>
<keyword evidence="5 10" id="KW-0460">Magnesium</keyword>
<keyword evidence="4 10" id="KW-0479">Metal-binding</keyword>
<dbReference type="GO" id="GO:0000287">
    <property type="term" value="F:magnesium ion binding"/>
    <property type="evidence" value="ECO:0007669"/>
    <property type="project" value="UniProtKB-UniRule"/>
</dbReference>
<evidence type="ECO:0000256" key="2">
    <source>
        <dbReference type="ARBA" id="ARBA00005165"/>
    </source>
</evidence>
<feature type="binding site" evidence="10">
    <location>
        <position position="113"/>
    </location>
    <ligand>
        <name>Mg(2+)</name>
        <dbReference type="ChEBI" id="CHEBI:18420"/>
    </ligand>
</feature>
<evidence type="ECO:0000256" key="5">
    <source>
        <dbReference type="ARBA" id="ARBA00022842"/>
    </source>
</evidence>
<evidence type="ECO:0000256" key="10">
    <source>
        <dbReference type="HAMAP-Rule" id="MF_00097"/>
    </source>
</evidence>
<comment type="caution">
    <text evidence="14">The sequence shown here is derived from an EMBL/GenBank/DDBJ whole genome shotgun (WGS) entry which is preliminary data.</text>
</comment>
<dbReference type="GO" id="GO:0009228">
    <property type="term" value="P:thiamine biosynthetic process"/>
    <property type="evidence" value="ECO:0007669"/>
    <property type="project" value="UniProtKB-KW"/>
</dbReference>
<dbReference type="EMBL" id="RKMF01000002">
    <property type="protein sequence ID" value="ROZ64615.1"/>
    <property type="molecule type" value="Genomic_DNA"/>
</dbReference>
<keyword evidence="6 10" id="KW-0784">Thiamine biosynthesis</keyword>
<feature type="binding site" evidence="10">
    <location>
        <begin position="212"/>
        <end position="213"/>
    </location>
    <ligand>
        <name>2-[(2R,5Z)-2-carboxy-4-methylthiazol-5(2H)-ylidene]ethyl phosphate</name>
        <dbReference type="ChEBI" id="CHEBI:62899"/>
    </ligand>
</feature>
<dbReference type="RefSeq" id="WP_123823880.1">
    <property type="nucleotide sequence ID" value="NZ_RKMF01000002.1"/>
</dbReference>
<evidence type="ECO:0000256" key="6">
    <source>
        <dbReference type="ARBA" id="ARBA00022977"/>
    </source>
</evidence>
<dbReference type="InterPro" id="IPR013785">
    <property type="entry name" value="Aldolase_TIM"/>
</dbReference>
<dbReference type="GO" id="GO:0004789">
    <property type="term" value="F:thiamine-phosphate diphosphorylase activity"/>
    <property type="evidence" value="ECO:0007669"/>
    <property type="project" value="UniProtKB-UniRule"/>
</dbReference>
<keyword evidence="3 10" id="KW-0808">Transferase</keyword>
<dbReference type="UniPathway" id="UPA00060">
    <property type="reaction ID" value="UER00141"/>
</dbReference>
<dbReference type="PANTHER" id="PTHR20857">
    <property type="entry name" value="THIAMINE-PHOSPHATE PYROPHOSPHORYLASE"/>
    <property type="match status" value="1"/>
</dbReference>
<evidence type="ECO:0000256" key="8">
    <source>
        <dbReference type="ARBA" id="ARBA00047851"/>
    </source>
</evidence>
<dbReference type="GO" id="GO:0005737">
    <property type="term" value="C:cytoplasm"/>
    <property type="evidence" value="ECO:0007669"/>
    <property type="project" value="TreeGrafter"/>
</dbReference>
<dbReference type="GO" id="GO:0009229">
    <property type="term" value="P:thiamine diphosphate biosynthetic process"/>
    <property type="evidence" value="ECO:0007669"/>
    <property type="project" value="UniProtKB-UniRule"/>
</dbReference>
<dbReference type="PANTHER" id="PTHR20857:SF15">
    <property type="entry name" value="THIAMINE-PHOSPHATE SYNTHASE"/>
    <property type="match status" value="1"/>
</dbReference>
<dbReference type="InterPro" id="IPR036206">
    <property type="entry name" value="ThiamineP_synth_sf"/>
</dbReference>
<keyword evidence="15" id="KW-1185">Reference proteome</keyword>
<comment type="catalytic activity">
    <reaction evidence="9 10 11">
        <text>2-[(2R,5Z)-2-carboxy-4-methylthiazol-5(2H)-ylidene]ethyl phosphate + 4-amino-2-methyl-5-(diphosphooxymethyl)pyrimidine + 2 H(+) = thiamine phosphate + CO2 + diphosphate</text>
        <dbReference type="Rhea" id="RHEA:47844"/>
        <dbReference type="ChEBI" id="CHEBI:15378"/>
        <dbReference type="ChEBI" id="CHEBI:16526"/>
        <dbReference type="ChEBI" id="CHEBI:33019"/>
        <dbReference type="ChEBI" id="CHEBI:37575"/>
        <dbReference type="ChEBI" id="CHEBI:57841"/>
        <dbReference type="ChEBI" id="CHEBI:62899"/>
        <dbReference type="EC" id="2.5.1.3"/>
    </reaction>
</comment>
<comment type="catalytic activity">
    <reaction evidence="8 10 11">
        <text>2-(2-carboxy-4-methylthiazol-5-yl)ethyl phosphate + 4-amino-2-methyl-5-(diphosphooxymethyl)pyrimidine + 2 H(+) = thiamine phosphate + CO2 + diphosphate</text>
        <dbReference type="Rhea" id="RHEA:47848"/>
        <dbReference type="ChEBI" id="CHEBI:15378"/>
        <dbReference type="ChEBI" id="CHEBI:16526"/>
        <dbReference type="ChEBI" id="CHEBI:33019"/>
        <dbReference type="ChEBI" id="CHEBI:37575"/>
        <dbReference type="ChEBI" id="CHEBI:57841"/>
        <dbReference type="ChEBI" id="CHEBI:62890"/>
        <dbReference type="EC" id="2.5.1.3"/>
    </reaction>
</comment>
<evidence type="ECO:0000256" key="1">
    <source>
        <dbReference type="ARBA" id="ARBA00003814"/>
    </source>
</evidence>
<comment type="cofactor">
    <cofactor evidence="10">
        <name>Mg(2+)</name>
        <dbReference type="ChEBI" id="CHEBI:18420"/>
    </cofactor>
    <text evidence="10">Binds 1 Mg(2+) ion per subunit.</text>
</comment>
<evidence type="ECO:0000256" key="7">
    <source>
        <dbReference type="ARBA" id="ARBA00047334"/>
    </source>
</evidence>